<dbReference type="Proteomes" id="UP000298433">
    <property type="component" value="Unassembled WGS sequence"/>
</dbReference>
<sequence length="187" mass="19990">MKRDLLVLGTLLLLGALSLTGCAPEPAPRASETTAPTDAPVFASDEQALAAATEAYAAYLAAGDAEEGAGTPSRDQFLALSSGEAHEQDLSVAASFDEKGWKQIGSTSFDSMAIQSAEINEKRRWEIRVYVCLDVTNSDIVDSFGVSVSQPDRPLRMPLEVAFVGTDQSNDHLQMTESRVWAGSDFC</sequence>
<dbReference type="AlphaFoldDB" id="A0A4V3II97"/>
<proteinExistence type="predicted"/>
<comment type="caution">
    <text evidence="2">The sequence shown here is derived from an EMBL/GenBank/DDBJ whole genome shotgun (WGS) entry which is preliminary data.</text>
</comment>
<feature type="chain" id="PRO_5039147141" description="Lipoprotein" evidence="1">
    <location>
        <begin position="24"/>
        <end position="187"/>
    </location>
</feature>
<evidence type="ECO:0008006" key="4">
    <source>
        <dbReference type="Google" id="ProtNLM"/>
    </source>
</evidence>
<feature type="signal peptide" evidence="1">
    <location>
        <begin position="1"/>
        <end position="23"/>
    </location>
</feature>
<accession>A0A4V3II97</accession>
<dbReference type="EMBL" id="SOGN01000035">
    <property type="protein sequence ID" value="TFC81198.1"/>
    <property type="molecule type" value="Genomic_DNA"/>
</dbReference>
<dbReference type="PROSITE" id="PS51257">
    <property type="entry name" value="PROKAR_LIPOPROTEIN"/>
    <property type="match status" value="1"/>
</dbReference>
<dbReference type="RefSeq" id="WP_134369628.1">
    <property type="nucleotide sequence ID" value="NZ_SOGN01000035.1"/>
</dbReference>
<dbReference type="OrthoDB" id="5119803at2"/>
<gene>
    <name evidence="2" type="ORF">E3T23_06845</name>
</gene>
<evidence type="ECO:0000256" key="1">
    <source>
        <dbReference type="SAM" id="SignalP"/>
    </source>
</evidence>
<keyword evidence="1" id="KW-0732">Signal</keyword>
<reference evidence="2 3" key="1">
    <citation type="submission" date="2019-03" db="EMBL/GenBank/DDBJ databases">
        <title>Genomics of glacier-inhabiting Cryobacterium strains.</title>
        <authorList>
            <person name="Liu Q."/>
            <person name="Xin Y.-H."/>
        </authorList>
    </citation>
    <scope>NUCLEOTIDE SEQUENCE [LARGE SCALE GENOMIC DNA]</scope>
    <source>
        <strain evidence="2 3">TMT2-48-2</strain>
    </source>
</reference>
<name>A0A4V3II97_9MICO</name>
<evidence type="ECO:0000313" key="2">
    <source>
        <dbReference type="EMBL" id="TFC81198.1"/>
    </source>
</evidence>
<evidence type="ECO:0000313" key="3">
    <source>
        <dbReference type="Proteomes" id="UP000298433"/>
    </source>
</evidence>
<protein>
    <recommendedName>
        <fullName evidence="4">Lipoprotein</fullName>
    </recommendedName>
</protein>
<keyword evidence="3" id="KW-1185">Reference proteome</keyword>
<organism evidence="2 3">
    <name type="scientific">Cryobacterium cheniae</name>
    <dbReference type="NCBI Taxonomy" id="1259262"/>
    <lineage>
        <taxon>Bacteria</taxon>
        <taxon>Bacillati</taxon>
        <taxon>Actinomycetota</taxon>
        <taxon>Actinomycetes</taxon>
        <taxon>Micrococcales</taxon>
        <taxon>Microbacteriaceae</taxon>
        <taxon>Cryobacterium</taxon>
    </lineage>
</organism>